<proteinExistence type="inferred from homology"/>
<evidence type="ECO:0000256" key="1">
    <source>
        <dbReference type="ARBA" id="ARBA00000830"/>
    </source>
</evidence>
<sequence length="213" mass="23826">MRFDRVIWDFNGTILDDVDTGIESADELLSRHGLPQMRTREKYLSLFGFPIIDYYRRLGFDFEKIPFSVLANEWVEIYLEKVKNAPVREGIRDVISVFRSAGLKQTVLSMTESSMLDYQLGLLGVKDLFDEVCGLDDIYAKSKLSLAAKWKEEHSEECAVFVGDTTHDAESADIIGAECILLSGGHEAREKLCGTGAFVADSPDGVLKYVLGI</sequence>
<dbReference type="Pfam" id="PF13419">
    <property type="entry name" value="HAD_2"/>
    <property type="match status" value="1"/>
</dbReference>
<dbReference type="SUPFAM" id="SSF56784">
    <property type="entry name" value="HAD-like"/>
    <property type="match status" value="1"/>
</dbReference>
<dbReference type="InterPro" id="IPR036412">
    <property type="entry name" value="HAD-like_sf"/>
</dbReference>
<protein>
    <recommendedName>
        <fullName evidence="4">phosphoglycolate phosphatase</fullName>
        <ecNumber evidence="4">3.1.3.18</ecNumber>
    </recommendedName>
</protein>
<comment type="pathway">
    <text evidence="2">Organic acid metabolism; glycolate biosynthesis; glycolate from 2-phosphoglycolate: step 1/1.</text>
</comment>
<dbReference type="PANTHER" id="PTHR43434:SF1">
    <property type="entry name" value="PHOSPHOGLYCOLATE PHOSPHATASE"/>
    <property type="match status" value="1"/>
</dbReference>
<dbReference type="Gene3D" id="3.40.50.1000">
    <property type="entry name" value="HAD superfamily/HAD-like"/>
    <property type="match status" value="1"/>
</dbReference>
<evidence type="ECO:0000256" key="3">
    <source>
        <dbReference type="ARBA" id="ARBA00006171"/>
    </source>
</evidence>
<dbReference type="GO" id="GO:0006281">
    <property type="term" value="P:DNA repair"/>
    <property type="evidence" value="ECO:0007669"/>
    <property type="project" value="TreeGrafter"/>
</dbReference>
<evidence type="ECO:0000313" key="6">
    <source>
        <dbReference type="Proteomes" id="UP001139365"/>
    </source>
</evidence>
<dbReference type="InterPro" id="IPR023214">
    <property type="entry name" value="HAD_sf"/>
</dbReference>
<comment type="catalytic activity">
    <reaction evidence="1">
        <text>2-phosphoglycolate + H2O = glycolate + phosphate</text>
        <dbReference type="Rhea" id="RHEA:14369"/>
        <dbReference type="ChEBI" id="CHEBI:15377"/>
        <dbReference type="ChEBI" id="CHEBI:29805"/>
        <dbReference type="ChEBI" id="CHEBI:43474"/>
        <dbReference type="ChEBI" id="CHEBI:58033"/>
        <dbReference type="EC" id="3.1.3.18"/>
    </reaction>
</comment>
<dbReference type="GO" id="GO:0008967">
    <property type="term" value="F:phosphoglycolate phosphatase activity"/>
    <property type="evidence" value="ECO:0007669"/>
    <property type="project" value="UniProtKB-EC"/>
</dbReference>
<accession>A0AAE3K4S8</accession>
<evidence type="ECO:0000256" key="4">
    <source>
        <dbReference type="ARBA" id="ARBA00013078"/>
    </source>
</evidence>
<keyword evidence="5" id="KW-0378">Hydrolase</keyword>
<gene>
    <name evidence="5" type="ORF">MR241_09975</name>
</gene>
<name>A0AAE3K4S8_9BACT</name>
<dbReference type="Proteomes" id="UP001139365">
    <property type="component" value="Unassembled WGS sequence"/>
</dbReference>
<evidence type="ECO:0000256" key="2">
    <source>
        <dbReference type="ARBA" id="ARBA00004818"/>
    </source>
</evidence>
<organism evidence="5 6">
    <name type="scientific">Candidatus Colimorpha enterica</name>
    <dbReference type="NCBI Taxonomy" id="3083063"/>
    <lineage>
        <taxon>Bacteria</taxon>
        <taxon>Pseudomonadati</taxon>
        <taxon>Bacteroidota</taxon>
        <taxon>Bacteroidia</taxon>
        <taxon>Bacteroidales</taxon>
        <taxon>Candidatus Colimorpha</taxon>
    </lineage>
</organism>
<dbReference type="InterPro" id="IPR041492">
    <property type="entry name" value="HAD_2"/>
</dbReference>
<comment type="similarity">
    <text evidence="3">Belongs to the HAD-like hydrolase superfamily. CbbY/CbbZ/Gph/YieH family.</text>
</comment>
<dbReference type="EMBL" id="JALEMU010000167">
    <property type="protein sequence ID" value="MCI5756603.1"/>
    <property type="molecule type" value="Genomic_DNA"/>
</dbReference>
<dbReference type="EC" id="3.1.3.18" evidence="4"/>
<evidence type="ECO:0000313" key="5">
    <source>
        <dbReference type="EMBL" id="MCI5756603.1"/>
    </source>
</evidence>
<dbReference type="Gene3D" id="1.10.150.240">
    <property type="entry name" value="Putative phosphatase, domain 2"/>
    <property type="match status" value="1"/>
</dbReference>
<dbReference type="InterPro" id="IPR050155">
    <property type="entry name" value="HAD-like_hydrolase_sf"/>
</dbReference>
<reference evidence="5 6" key="1">
    <citation type="submission" date="2022-03" db="EMBL/GenBank/DDBJ databases">
        <title>Metagenome-assembled genomes from swine fecal metagenomes.</title>
        <authorList>
            <person name="Holman D.B."/>
            <person name="Kommadath A."/>
        </authorList>
    </citation>
    <scope>NUCLEOTIDE SEQUENCE [LARGE SCALE GENOMIC DNA]</scope>
    <source>
        <strain evidence="5">SUG147</strain>
    </source>
</reference>
<dbReference type="InterPro" id="IPR023198">
    <property type="entry name" value="PGP-like_dom2"/>
</dbReference>
<dbReference type="GO" id="GO:0005829">
    <property type="term" value="C:cytosol"/>
    <property type="evidence" value="ECO:0007669"/>
    <property type="project" value="TreeGrafter"/>
</dbReference>
<dbReference type="PANTHER" id="PTHR43434">
    <property type="entry name" value="PHOSPHOGLYCOLATE PHOSPHATASE"/>
    <property type="match status" value="1"/>
</dbReference>
<dbReference type="AlphaFoldDB" id="A0AAE3K4S8"/>
<comment type="caution">
    <text evidence="5">The sequence shown here is derived from an EMBL/GenBank/DDBJ whole genome shotgun (WGS) entry which is preliminary data.</text>
</comment>